<feature type="transmembrane region" description="Helical" evidence="2">
    <location>
        <begin position="27"/>
        <end position="48"/>
    </location>
</feature>
<comment type="caution">
    <text evidence="3">The sequence shown here is derived from an EMBL/GenBank/DDBJ whole genome shotgun (WGS) entry which is preliminary data.</text>
</comment>
<keyword evidence="4" id="KW-1185">Reference proteome</keyword>
<name>A0ABU5E822_9PROT</name>
<keyword evidence="2" id="KW-0472">Membrane</keyword>
<sequence>MIEKPRKTSAPRPTTTRPSAGPAVPRMWRWLAATILVLGLAAVFRYLVVEPRSMGFACSETPTPWWCGPREWVIMLHLNNVWGAVALASGILALFFRQNWALPVALVTGLAGMVLYDTGLSAIGFLFALLRMLRS</sequence>
<evidence type="ECO:0000256" key="2">
    <source>
        <dbReference type="SAM" id="Phobius"/>
    </source>
</evidence>
<feature type="transmembrane region" description="Helical" evidence="2">
    <location>
        <begin position="78"/>
        <end position="96"/>
    </location>
</feature>
<dbReference type="RefSeq" id="WP_320507226.1">
    <property type="nucleotide sequence ID" value="NZ_JAXCLW010000001.1"/>
</dbReference>
<evidence type="ECO:0000313" key="3">
    <source>
        <dbReference type="EMBL" id="MDY0882199.1"/>
    </source>
</evidence>
<feature type="transmembrane region" description="Helical" evidence="2">
    <location>
        <begin position="102"/>
        <end position="130"/>
    </location>
</feature>
<evidence type="ECO:0000313" key="4">
    <source>
        <dbReference type="Proteomes" id="UP001279642"/>
    </source>
</evidence>
<evidence type="ECO:0000256" key="1">
    <source>
        <dbReference type="SAM" id="MobiDB-lite"/>
    </source>
</evidence>
<reference evidence="3 4" key="1">
    <citation type="journal article" date="2016" name="Antonie Van Leeuwenhoek">
        <title>Dongia soli sp. nov., isolated from soil from Dokdo, Korea.</title>
        <authorList>
            <person name="Kim D.U."/>
            <person name="Lee H."/>
            <person name="Kim H."/>
            <person name="Kim S.G."/>
            <person name="Ka J.O."/>
        </authorList>
    </citation>
    <scope>NUCLEOTIDE SEQUENCE [LARGE SCALE GENOMIC DNA]</scope>
    <source>
        <strain evidence="3 4">D78</strain>
    </source>
</reference>
<organism evidence="3 4">
    <name type="scientific">Dongia soli</name>
    <dbReference type="NCBI Taxonomy" id="600628"/>
    <lineage>
        <taxon>Bacteria</taxon>
        <taxon>Pseudomonadati</taxon>
        <taxon>Pseudomonadota</taxon>
        <taxon>Alphaproteobacteria</taxon>
        <taxon>Rhodospirillales</taxon>
        <taxon>Dongiaceae</taxon>
        <taxon>Dongia</taxon>
    </lineage>
</organism>
<accession>A0ABU5E822</accession>
<dbReference type="Proteomes" id="UP001279642">
    <property type="component" value="Unassembled WGS sequence"/>
</dbReference>
<keyword evidence="2" id="KW-1133">Transmembrane helix</keyword>
<keyword evidence="2" id="KW-0812">Transmembrane</keyword>
<protein>
    <submittedName>
        <fullName evidence="3">Uncharacterized protein</fullName>
    </submittedName>
</protein>
<proteinExistence type="predicted"/>
<gene>
    <name evidence="3" type="ORF">SMD27_05045</name>
</gene>
<feature type="compositionally biased region" description="Low complexity" evidence="1">
    <location>
        <begin position="8"/>
        <end position="20"/>
    </location>
</feature>
<dbReference type="EMBL" id="JAXCLW010000001">
    <property type="protein sequence ID" value="MDY0882199.1"/>
    <property type="molecule type" value="Genomic_DNA"/>
</dbReference>
<feature type="region of interest" description="Disordered" evidence="1">
    <location>
        <begin position="1"/>
        <end position="21"/>
    </location>
</feature>